<feature type="compositionally biased region" description="Low complexity" evidence="1">
    <location>
        <begin position="13"/>
        <end position="60"/>
    </location>
</feature>
<protein>
    <submittedName>
        <fullName evidence="3">Helix-turn-helix transcriptional regulator</fullName>
    </submittedName>
</protein>
<feature type="compositionally biased region" description="Basic and acidic residues" evidence="1">
    <location>
        <begin position="1"/>
        <end position="12"/>
    </location>
</feature>
<evidence type="ECO:0000313" key="4">
    <source>
        <dbReference type="Proteomes" id="UP000515512"/>
    </source>
</evidence>
<dbReference type="PROSITE" id="PS50943">
    <property type="entry name" value="HTH_CROC1"/>
    <property type="match status" value="1"/>
</dbReference>
<gene>
    <name evidence="3" type="ORF">H0264_28585</name>
</gene>
<dbReference type="AlphaFoldDB" id="A0A7D6VFX4"/>
<evidence type="ECO:0000259" key="2">
    <source>
        <dbReference type="PROSITE" id="PS50943"/>
    </source>
</evidence>
<name>A0A7D6VFX4_9NOCA</name>
<sequence length="147" mass="14855">MTSGKTRPEKAASKAAAASEKPVAAAESAVPEQAAKSAVAEQPAAEPAADKPAAAKKAAVVRAAGAPDIKALSEQVKARRKEKGWTQADVARNGELSAGAISQIERCLMEQPAADVLAKLDAVMEWPAGTADGILRGESAELVGAAT</sequence>
<dbReference type="GO" id="GO:0003677">
    <property type="term" value="F:DNA binding"/>
    <property type="evidence" value="ECO:0007669"/>
    <property type="project" value="InterPro"/>
</dbReference>
<dbReference type="Proteomes" id="UP000515512">
    <property type="component" value="Chromosome"/>
</dbReference>
<proteinExistence type="predicted"/>
<reference evidence="3 4" key="1">
    <citation type="submission" date="2020-07" db="EMBL/GenBank/DDBJ databases">
        <authorList>
            <person name="Zhuang K."/>
            <person name="Ran Y."/>
        </authorList>
    </citation>
    <scope>NUCLEOTIDE SEQUENCE [LARGE SCALE GENOMIC DNA]</scope>
    <source>
        <strain evidence="3 4">WCH-YHL-001</strain>
    </source>
</reference>
<dbReference type="Gene3D" id="1.10.260.40">
    <property type="entry name" value="lambda repressor-like DNA-binding domains"/>
    <property type="match status" value="1"/>
</dbReference>
<dbReference type="SUPFAM" id="SSF47413">
    <property type="entry name" value="lambda repressor-like DNA-binding domains"/>
    <property type="match status" value="1"/>
</dbReference>
<dbReference type="InterPro" id="IPR010982">
    <property type="entry name" value="Lambda_DNA-bd_dom_sf"/>
</dbReference>
<dbReference type="KEGG" id="nhu:H0264_28585"/>
<dbReference type="CDD" id="cd00093">
    <property type="entry name" value="HTH_XRE"/>
    <property type="match status" value="1"/>
</dbReference>
<dbReference type="EMBL" id="CP059399">
    <property type="protein sequence ID" value="QLY29216.1"/>
    <property type="molecule type" value="Genomic_DNA"/>
</dbReference>
<accession>A0A7D6VFX4</accession>
<feature type="domain" description="HTH cro/C1-type" evidence="2">
    <location>
        <begin position="76"/>
        <end position="120"/>
    </location>
</feature>
<keyword evidence="4" id="KW-1185">Reference proteome</keyword>
<evidence type="ECO:0000256" key="1">
    <source>
        <dbReference type="SAM" id="MobiDB-lite"/>
    </source>
</evidence>
<feature type="region of interest" description="Disordered" evidence="1">
    <location>
        <begin position="1"/>
        <end position="60"/>
    </location>
</feature>
<organism evidence="3 4">
    <name type="scientific">Nocardia huaxiensis</name>
    <dbReference type="NCBI Taxonomy" id="2755382"/>
    <lineage>
        <taxon>Bacteria</taxon>
        <taxon>Bacillati</taxon>
        <taxon>Actinomycetota</taxon>
        <taxon>Actinomycetes</taxon>
        <taxon>Mycobacteriales</taxon>
        <taxon>Nocardiaceae</taxon>
        <taxon>Nocardia</taxon>
    </lineage>
</organism>
<dbReference type="RefSeq" id="WP_181580421.1">
    <property type="nucleotide sequence ID" value="NZ_CP059399.1"/>
</dbReference>
<evidence type="ECO:0000313" key="3">
    <source>
        <dbReference type="EMBL" id="QLY29216.1"/>
    </source>
</evidence>
<dbReference type="SMART" id="SM00530">
    <property type="entry name" value="HTH_XRE"/>
    <property type="match status" value="1"/>
</dbReference>
<dbReference type="Pfam" id="PF01381">
    <property type="entry name" value="HTH_3"/>
    <property type="match status" value="1"/>
</dbReference>
<dbReference type="InterPro" id="IPR001387">
    <property type="entry name" value="Cro/C1-type_HTH"/>
</dbReference>